<dbReference type="EMBL" id="SMAK01000007">
    <property type="protein sequence ID" value="TCT09342.1"/>
    <property type="molecule type" value="Genomic_DNA"/>
</dbReference>
<keyword evidence="2" id="KW-1185">Reference proteome</keyword>
<dbReference type="OrthoDB" id="7847174at2"/>
<accession>A0A4R3M8B6</accession>
<dbReference type="Proteomes" id="UP000295678">
    <property type="component" value="Unassembled WGS sequence"/>
</dbReference>
<gene>
    <name evidence="1" type="ORF">EDC22_107190</name>
</gene>
<dbReference type="RefSeq" id="WP_132807048.1">
    <property type="nucleotide sequence ID" value="NZ_SMAK01000007.1"/>
</dbReference>
<dbReference type="AlphaFoldDB" id="A0A4R3M8B6"/>
<protein>
    <submittedName>
        <fullName evidence="1">Uncharacterized protein</fullName>
    </submittedName>
</protein>
<evidence type="ECO:0000313" key="1">
    <source>
        <dbReference type="EMBL" id="TCT09342.1"/>
    </source>
</evidence>
<comment type="caution">
    <text evidence="1">The sequence shown here is derived from an EMBL/GenBank/DDBJ whole genome shotgun (WGS) entry which is preliminary data.</text>
</comment>
<sequence length="214" mass="24477">MGILNLFRRPPPITDVGGLEDYLDANAAFLVQKCVFEYSRARAGVFWEKLFKEKSFRDAVDIARWNGYPIALANVVEMVEGVLRPLAAGREAQLLDRMIEIGINVIHRYPVPPDEPSTFWVEHEEVFRRRLAEIQLAPPKKVKDIPLTTARAMFDLMPIHHTLRGEDFVVVRNHLRANLCRMYEEFVARARLDPLVEDVLAPPRPIRLPAVGAD</sequence>
<evidence type="ECO:0000313" key="2">
    <source>
        <dbReference type="Proteomes" id="UP000295678"/>
    </source>
</evidence>
<proteinExistence type="predicted"/>
<organism evidence="1 2">
    <name type="scientific">Tepidamorphus gemmatus</name>
    <dbReference type="NCBI Taxonomy" id="747076"/>
    <lineage>
        <taxon>Bacteria</taxon>
        <taxon>Pseudomonadati</taxon>
        <taxon>Pseudomonadota</taxon>
        <taxon>Alphaproteobacteria</taxon>
        <taxon>Hyphomicrobiales</taxon>
        <taxon>Tepidamorphaceae</taxon>
        <taxon>Tepidamorphus</taxon>
    </lineage>
</organism>
<reference evidence="1 2" key="1">
    <citation type="submission" date="2019-03" db="EMBL/GenBank/DDBJ databases">
        <title>Genomic Encyclopedia of Type Strains, Phase IV (KMG-IV): sequencing the most valuable type-strain genomes for metagenomic binning, comparative biology and taxonomic classification.</title>
        <authorList>
            <person name="Goeker M."/>
        </authorList>
    </citation>
    <scope>NUCLEOTIDE SEQUENCE [LARGE SCALE GENOMIC DNA]</scope>
    <source>
        <strain evidence="1 2">DSM 19345</strain>
    </source>
</reference>
<name>A0A4R3M8B6_9HYPH</name>